<proteinExistence type="predicted"/>
<dbReference type="Proteomes" id="UP001558652">
    <property type="component" value="Unassembled WGS sequence"/>
</dbReference>
<protein>
    <submittedName>
        <fullName evidence="1">Uncharacterized protein</fullName>
    </submittedName>
</protein>
<keyword evidence="2" id="KW-1185">Reference proteome</keyword>
<evidence type="ECO:0000313" key="2">
    <source>
        <dbReference type="Proteomes" id="UP001558652"/>
    </source>
</evidence>
<comment type="caution">
    <text evidence="1">The sequence shown here is derived from an EMBL/GenBank/DDBJ whole genome shotgun (WGS) entry which is preliminary data.</text>
</comment>
<gene>
    <name evidence="1" type="ORF">AAG570_004483</name>
</gene>
<reference evidence="1 2" key="1">
    <citation type="submission" date="2024-07" db="EMBL/GenBank/DDBJ databases">
        <title>Chromosome-level genome assembly of the water stick insect Ranatra chinensis (Heteroptera: Nepidae).</title>
        <authorList>
            <person name="Liu X."/>
        </authorList>
    </citation>
    <scope>NUCLEOTIDE SEQUENCE [LARGE SCALE GENOMIC DNA]</scope>
    <source>
        <strain evidence="1">Cailab_2021Rc</strain>
        <tissue evidence="1">Muscle</tissue>
    </source>
</reference>
<dbReference type="PANTHER" id="PTHR28592">
    <property type="entry name" value="ARMADILLO REPEAT-CONTAINING PROTEIN 1"/>
    <property type="match status" value="1"/>
</dbReference>
<dbReference type="AlphaFoldDB" id="A0ABD0Y125"/>
<sequence>MESKRRNIGPWPNGASWGSHPIRLSNAGGLVPVSKPEADEIRVPKEVDKTMVQFLAYSLDSLDPEIVELSLQVIDLTDLNSQLKNTAKGLYVCMTCQGPAYSTRSKTKSLIVPDSSGDRKKKLPSKIYKFLVFGLNYDTRDELERLLIRVKGVISVVVDVEHQKCIVRTVDKVTPEILAEKIGRNTSMEAHLIVLNMNSQEVLKSVFSEEGKQNASSPVELPPYLTEEDSPVKDSAILSLDRVPQEIMGKT</sequence>
<dbReference type="EMBL" id="JBFDAA010000016">
    <property type="protein sequence ID" value="KAL1117156.1"/>
    <property type="molecule type" value="Genomic_DNA"/>
</dbReference>
<dbReference type="PANTHER" id="PTHR28592:SF1">
    <property type="entry name" value="ARMADILLO REPEAT-CONTAINING PROTEIN 1"/>
    <property type="match status" value="1"/>
</dbReference>
<name>A0ABD0Y125_9HEMI</name>
<organism evidence="1 2">
    <name type="scientific">Ranatra chinensis</name>
    <dbReference type="NCBI Taxonomy" id="642074"/>
    <lineage>
        <taxon>Eukaryota</taxon>
        <taxon>Metazoa</taxon>
        <taxon>Ecdysozoa</taxon>
        <taxon>Arthropoda</taxon>
        <taxon>Hexapoda</taxon>
        <taxon>Insecta</taxon>
        <taxon>Pterygota</taxon>
        <taxon>Neoptera</taxon>
        <taxon>Paraneoptera</taxon>
        <taxon>Hemiptera</taxon>
        <taxon>Heteroptera</taxon>
        <taxon>Panheteroptera</taxon>
        <taxon>Nepomorpha</taxon>
        <taxon>Nepidae</taxon>
        <taxon>Ranatrinae</taxon>
        <taxon>Ranatra</taxon>
    </lineage>
</organism>
<evidence type="ECO:0000313" key="1">
    <source>
        <dbReference type="EMBL" id="KAL1117156.1"/>
    </source>
</evidence>
<accession>A0ABD0Y125</accession>